<dbReference type="KEGG" id="nth:Nther_0786"/>
<dbReference type="STRING" id="457570.Nther_0786"/>
<dbReference type="OrthoDB" id="9813491at2"/>
<accession>B2A7S1</accession>
<name>B2A7S1_NATTJ</name>
<dbReference type="InterPro" id="IPR038735">
    <property type="entry name" value="MSMEG_1276-like_NTP-PPase_dom"/>
</dbReference>
<dbReference type="Proteomes" id="UP000001683">
    <property type="component" value="Chromosome"/>
</dbReference>
<reference evidence="1 2" key="1">
    <citation type="submission" date="2008-04" db="EMBL/GenBank/DDBJ databases">
        <title>Complete sequence of chromosome of Natranaerobius thermophilus JW/NM-WN-LF.</title>
        <authorList>
            <consortium name="US DOE Joint Genome Institute"/>
            <person name="Copeland A."/>
            <person name="Lucas S."/>
            <person name="Lapidus A."/>
            <person name="Glavina del Rio T."/>
            <person name="Dalin E."/>
            <person name="Tice H."/>
            <person name="Bruce D."/>
            <person name="Goodwin L."/>
            <person name="Pitluck S."/>
            <person name="Chertkov O."/>
            <person name="Brettin T."/>
            <person name="Detter J.C."/>
            <person name="Han C."/>
            <person name="Kuske C.R."/>
            <person name="Schmutz J."/>
            <person name="Larimer F."/>
            <person name="Land M."/>
            <person name="Hauser L."/>
            <person name="Kyrpides N."/>
            <person name="Lykidis A."/>
            <person name="Mesbah N.M."/>
            <person name="Wiegel J."/>
        </authorList>
    </citation>
    <scope>NUCLEOTIDE SEQUENCE [LARGE SCALE GENOMIC DNA]</scope>
    <source>
        <strain evidence="2">ATCC BAA-1301 / DSM 18059 / JW/NM-WN-LF</strain>
    </source>
</reference>
<protein>
    <recommendedName>
        <fullName evidence="3">Phosphoribosyl-ATP pyrophosphohydrolase</fullName>
    </recommendedName>
</protein>
<dbReference type="eggNOG" id="COG4997">
    <property type="taxonomic scope" value="Bacteria"/>
</dbReference>
<evidence type="ECO:0000313" key="1">
    <source>
        <dbReference type="EMBL" id="ACB84373.1"/>
    </source>
</evidence>
<dbReference type="InParanoid" id="B2A7S1"/>
<sequence>MRIKYDKLIRDNIPKIIHNNGSKAVTYKLSNPEELKAKLLNKLQEEIDEYIESGEPEELADIMEVIKAITENIHEMNFEEIEKIRAKKEQERGGFDQGIVLSEVKEKN</sequence>
<dbReference type="RefSeq" id="WP_012447253.1">
    <property type="nucleotide sequence ID" value="NC_010718.1"/>
</dbReference>
<dbReference type="EMBL" id="CP001034">
    <property type="protein sequence ID" value="ACB84373.1"/>
    <property type="molecule type" value="Genomic_DNA"/>
</dbReference>
<proteinExistence type="predicted"/>
<evidence type="ECO:0000313" key="2">
    <source>
        <dbReference type="Proteomes" id="UP000001683"/>
    </source>
</evidence>
<keyword evidence="2" id="KW-1185">Reference proteome</keyword>
<dbReference type="CDD" id="cd11532">
    <property type="entry name" value="NTP-PPase_COG4997"/>
    <property type="match status" value="1"/>
</dbReference>
<organism evidence="1 2">
    <name type="scientific">Natranaerobius thermophilus (strain ATCC BAA-1301 / DSM 18059 / JW/NM-WN-LF)</name>
    <dbReference type="NCBI Taxonomy" id="457570"/>
    <lineage>
        <taxon>Bacteria</taxon>
        <taxon>Bacillati</taxon>
        <taxon>Bacillota</taxon>
        <taxon>Clostridia</taxon>
        <taxon>Natranaerobiales</taxon>
        <taxon>Natranaerobiaceae</taxon>
        <taxon>Natranaerobius</taxon>
    </lineage>
</organism>
<dbReference type="AlphaFoldDB" id="B2A7S1"/>
<evidence type="ECO:0008006" key="3">
    <source>
        <dbReference type="Google" id="ProtNLM"/>
    </source>
</evidence>
<gene>
    <name evidence="1" type="ordered locus">Nther_0786</name>
</gene>
<dbReference type="HOGENOM" id="CLU_142081_2_0_9"/>
<reference evidence="1 2" key="2">
    <citation type="journal article" date="2011" name="J. Bacteriol.">
        <title>Complete genome sequence of the anaerobic, halophilic alkalithermophile Natranaerobius thermophilus JW/NM-WN-LF.</title>
        <authorList>
            <person name="Zhao B."/>
            <person name="Mesbah N.M."/>
            <person name="Dalin E."/>
            <person name="Goodwin L."/>
            <person name="Nolan M."/>
            <person name="Pitluck S."/>
            <person name="Chertkov O."/>
            <person name="Brettin T.S."/>
            <person name="Han J."/>
            <person name="Larimer F.W."/>
            <person name="Land M.L."/>
            <person name="Hauser L."/>
            <person name="Kyrpides N."/>
            <person name="Wiegel J."/>
        </authorList>
    </citation>
    <scope>NUCLEOTIDE SEQUENCE [LARGE SCALE GENOMIC DNA]</scope>
    <source>
        <strain evidence="2">ATCC BAA-1301 / DSM 18059 / JW/NM-WN-LF</strain>
    </source>
</reference>